<sequence length="811" mass="91134">MKFGYFDDGRKEYVITRPDTPYPWINYLGSENFFSLISNTSGGYCFYKDARMLRLTRYRYNNVPTDAGGRYFYINDGGTVWNPGWAPLKTPLDSYECRHGMGYSVFDSSKNGLRVTQTAFVPIGADCEVNRLTMKNTSAEPKSFQVFSFVEFCLWNAYDDMTNFQRNFNIGEVEVAGKAIYHKTEYRERRNHYAVFGVNAPIDGFDTDRESFLGLYNGFDKPDAVLEGKSRNSVASGWAPIGSHCVRVTLAPGEEKSLIYVLGYCENPEDDKWESPNVVNKAPAQKLLSAFTTDAQVDSALERLKEYWNGLLSNYQLDSADEKLNRMVNIWNQYQCMVTFNMSRSASYFESGIGRGMGFRDSAQDLLGFVHLIPSRARTRILDIAATQMEDGSAYHQYQPLTKRGNHEVGSGFNDDSLWLIFGVSAYIKETGDWSILQEQVPFNNVDASADTLLEHLKRSFDHVLNNLGPHKLPLIGRADWNDCLNLNCFSKTPGESFQTCANFESGIAESVFIAGLFVAVGPDYADILRRSGLKQEAEHALCEVQNMTDAILKDGWDGEWFLRAYDAFGDKVGSRDCDEGKLFIEPQGFCVMAGVGVKEGMAQRALDSVHEHLDTEYGIVLNWPSYTSYRLNLGEISSYPPGYKENGGIFCHNNPWISIAETVLGRGDKAFSVYKKTCPAYTEEISEIHRTEPYVYAQMIAGRDAPRHGEAKNSWLTGTAAWSFYDVSQFILGIRPQFDGLEIDPCIPADFGNFTVERKFRGATYRIEIDNSAKKCKGVRSMTLDGKPVAGNLLPVCGDGQKYIVRVTMG</sequence>
<evidence type="ECO:0000313" key="5">
    <source>
        <dbReference type="EMBL" id="MBW7572127.1"/>
    </source>
</evidence>
<dbReference type="PANTHER" id="PTHR37469:SF2">
    <property type="entry name" value="CELLOBIONIC ACID PHOSPHORYLASE"/>
    <property type="match status" value="1"/>
</dbReference>
<feature type="domain" description="Glycosyl hydrolase 94 supersandwich" evidence="3">
    <location>
        <begin position="11"/>
        <end position="269"/>
    </location>
</feature>
<dbReference type="CDD" id="cd11754">
    <property type="entry name" value="GH94N_CBP_like"/>
    <property type="match status" value="1"/>
</dbReference>
<dbReference type="Gene3D" id="2.70.98.40">
    <property type="entry name" value="Glycoside hydrolase, family 65, N-terminal domain"/>
    <property type="match status" value="1"/>
</dbReference>
<name>A0ABS7DLH0_9FIRM</name>
<keyword evidence="6" id="KW-1185">Reference proteome</keyword>
<dbReference type="GO" id="GO:0016740">
    <property type="term" value="F:transferase activity"/>
    <property type="evidence" value="ECO:0007669"/>
    <property type="project" value="UniProtKB-KW"/>
</dbReference>
<dbReference type="InterPro" id="IPR012341">
    <property type="entry name" value="6hp_glycosidase-like_sf"/>
</dbReference>
<dbReference type="Pfam" id="PF06165">
    <property type="entry name" value="GH94_b-supersand"/>
    <property type="match status" value="1"/>
</dbReference>
<dbReference type="Gene3D" id="1.20.890.20">
    <property type="entry name" value="mpn423 like domain"/>
    <property type="match status" value="1"/>
</dbReference>
<organism evidence="5 6">
    <name type="scientific">Caproiciproducens faecalis</name>
    <dbReference type="NCBI Taxonomy" id="2820301"/>
    <lineage>
        <taxon>Bacteria</taxon>
        <taxon>Bacillati</taxon>
        <taxon>Bacillota</taxon>
        <taxon>Clostridia</taxon>
        <taxon>Eubacteriales</taxon>
        <taxon>Acutalibacteraceae</taxon>
        <taxon>Caproiciproducens</taxon>
    </lineage>
</organism>
<evidence type="ECO:0000256" key="1">
    <source>
        <dbReference type="ARBA" id="ARBA00022676"/>
    </source>
</evidence>
<accession>A0ABS7DLH0</accession>
<dbReference type="InterPro" id="IPR052047">
    <property type="entry name" value="GH94_Enzymes"/>
</dbReference>
<dbReference type="Gene3D" id="2.60.420.10">
    <property type="entry name" value="Maltose phosphorylase, domain 3"/>
    <property type="match status" value="1"/>
</dbReference>
<dbReference type="SUPFAM" id="SSF74650">
    <property type="entry name" value="Galactose mutarotase-like"/>
    <property type="match status" value="1"/>
</dbReference>
<dbReference type="InterPro" id="IPR033432">
    <property type="entry name" value="GH94_catalytic"/>
</dbReference>
<dbReference type="RefSeq" id="WP_219964550.1">
    <property type="nucleotide sequence ID" value="NZ_JAGFNZ010000002.1"/>
</dbReference>
<dbReference type="PANTHER" id="PTHR37469">
    <property type="entry name" value="CELLOBIONIC ACID PHOSPHORYLASE-RELATED"/>
    <property type="match status" value="1"/>
</dbReference>
<keyword evidence="2 5" id="KW-0808">Transferase</keyword>
<dbReference type="Pfam" id="PF17167">
    <property type="entry name" value="Glyco_hydro_94"/>
    <property type="match status" value="1"/>
</dbReference>
<dbReference type="InterPro" id="IPR037825">
    <property type="entry name" value="GH94N_CBP"/>
</dbReference>
<gene>
    <name evidence="5" type="ORF">J5W02_04815</name>
</gene>
<proteinExistence type="predicted"/>
<dbReference type="SUPFAM" id="SSF48208">
    <property type="entry name" value="Six-hairpin glycosidases"/>
    <property type="match status" value="1"/>
</dbReference>
<dbReference type="Proteomes" id="UP000719942">
    <property type="component" value="Unassembled WGS sequence"/>
</dbReference>
<dbReference type="InterPro" id="IPR008928">
    <property type="entry name" value="6-hairpin_glycosidase_sf"/>
</dbReference>
<dbReference type="Gene3D" id="1.50.10.10">
    <property type="match status" value="1"/>
</dbReference>
<evidence type="ECO:0000313" key="6">
    <source>
        <dbReference type="Proteomes" id="UP000719942"/>
    </source>
</evidence>
<evidence type="ECO:0000256" key="2">
    <source>
        <dbReference type="ARBA" id="ARBA00022679"/>
    </source>
</evidence>
<evidence type="ECO:0000259" key="4">
    <source>
        <dbReference type="Pfam" id="PF17167"/>
    </source>
</evidence>
<dbReference type="InterPro" id="IPR011013">
    <property type="entry name" value="Gal_mutarotase_sf_dom"/>
</dbReference>
<evidence type="ECO:0000259" key="3">
    <source>
        <dbReference type="Pfam" id="PF06165"/>
    </source>
</evidence>
<dbReference type="InterPro" id="IPR037018">
    <property type="entry name" value="GH65_N"/>
</dbReference>
<protein>
    <submittedName>
        <fullName evidence="5">Glycosyl transferase</fullName>
    </submittedName>
</protein>
<dbReference type="EMBL" id="JAGFNZ010000002">
    <property type="protein sequence ID" value="MBW7572127.1"/>
    <property type="molecule type" value="Genomic_DNA"/>
</dbReference>
<reference evidence="5 6" key="1">
    <citation type="submission" date="2021-03" db="EMBL/GenBank/DDBJ databases">
        <title>Caproiciproducens sp. nov. isolated from feces of cow.</title>
        <authorList>
            <person name="Choi J.-Y."/>
        </authorList>
    </citation>
    <scope>NUCLEOTIDE SEQUENCE [LARGE SCALE GENOMIC DNA]</scope>
    <source>
        <strain evidence="5 6">AGMB10547</strain>
    </source>
</reference>
<comment type="caution">
    <text evidence="5">The sequence shown here is derived from an EMBL/GenBank/DDBJ whole genome shotgun (WGS) entry which is preliminary data.</text>
</comment>
<dbReference type="InterPro" id="IPR010383">
    <property type="entry name" value="Glyco_hydrolase_94_b-supersand"/>
</dbReference>
<dbReference type="SMART" id="SM01068">
    <property type="entry name" value="CBM_X"/>
    <property type="match status" value="1"/>
</dbReference>
<keyword evidence="1" id="KW-0328">Glycosyltransferase</keyword>
<feature type="domain" description="Glycosyl hydrolase 94 catalytic" evidence="4">
    <location>
        <begin position="307"/>
        <end position="734"/>
    </location>
</feature>